<name>A0A9P7DBM2_9AGAM</name>
<comment type="caution">
    <text evidence="2">The sequence shown here is derived from an EMBL/GenBank/DDBJ whole genome shotgun (WGS) entry which is preliminary data.</text>
</comment>
<dbReference type="EMBL" id="JABBWE010000079">
    <property type="protein sequence ID" value="KAG1787438.1"/>
    <property type="molecule type" value="Genomic_DNA"/>
</dbReference>
<keyword evidence="3" id="KW-1185">Reference proteome</keyword>
<feature type="compositionally biased region" description="Basic residues" evidence="1">
    <location>
        <begin position="44"/>
        <end position="57"/>
    </location>
</feature>
<dbReference type="AlphaFoldDB" id="A0A9P7DBM2"/>
<organism evidence="2 3">
    <name type="scientific">Suillus plorans</name>
    <dbReference type="NCBI Taxonomy" id="116603"/>
    <lineage>
        <taxon>Eukaryota</taxon>
        <taxon>Fungi</taxon>
        <taxon>Dikarya</taxon>
        <taxon>Basidiomycota</taxon>
        <taxon>Agaricomycotina</taxon>
        <taxon>Agaricomycetes</taxon>
        <taxon>Agaricomycetidae</taxon>
        <taxon>Boletales</taxon>
        <taxon>Suillineae</taxon>
        <taxon>Suillaceae</taxon>
        <taxon>Suillus</taxon>
    </lineage>
</organism>
<evidence type="ECO:0000313" key="3">
    <source>
        <dbReference type="Proteomes" id="UP000719766"/>
    </source>
</evidence>
<evidence type="ECO:0000256" key="1">
    <source>
        <dbReference type="SAM" id="MobiDB-lite"/>
    </source>
</evidence>
<reference evidence="2" key="1">
    <citation type="journal article" date="2020" name="New Phytol.">
        <title>Comparative genomics reveals dynamic genome evolution in host specialist ectomycorrhizal fungi.</title>
        <authorList>
            <person name="Lofgren L.A."/>
            <person name="Nguyen N.H."/>
            <person name="Vilgalys R."/>
            <person name="Ruytinx J."/>
            <person name="Liao H.L."/>
            <person name="Branco S."/>
            <person name="Kuo A."/>
            <person name="LaButti K."/>
            <person name="Lipzen A."/>
            <person name="Andreopoulos W."/>
            <person name="Pangilinan J."/>
            <person name="Riley R."/>
            <person name="Hundley H."/>
            <person name="Na H."/>
            <person name="Barry K."/>
            <person name="Grigoriev I.V."/>
            <person name="Stajich J.E."/>
            <person name="Kennedy P.G."/>
        </authorList>
    </citation>
    <scope>NUCLEOTIDE SEQUENCE</scope>
    <source>
        <strain evidence="2">S12</strain>
    </source>
</reference>
<dbReference type="Proteomes" id="UP000719766">
    <property type="component" value="Unassembled WGS sequence"/>
</dbReference>
<sequence>MPMEQLNFSNAQGAPSFLAVLLSSKLLQYRTNRHYLLLRDRGRSSKARRTPRARRRNLSPPPHLLKVPVLPHQVQQPRSHHPSHCGLVSFCLSVAHLPRTPMVINRSSTCTTILLFTSSALPTILFPRRETRLIILTAMTNVILVPKLRVSKTIS</sequence>
<evidence type="ECO:0000313" key="2">
    <source>
        <dbReference type="EMBL" id="KAG1787438.1"/>
    </source>
</evidence>
<gene>
    <name evidence="2" type="ORF">HD556DRAFT_954318</name>
</gene>
<protein>
    <submittedName>
        <fullName evidence="2">Uncharacterized protein</fullName>
    </submittedName>
</protein>
<proteinExistence type="predicted"/>
<accession>A0A9P7DBM2</accession>
<dbReference type="GeneID" id="64605882"/>
<feature type="region of interest" description="Disordered" evidence="1">
    <location>
        <begin position="40"/>
        <end position="62"/>
    </location>
</feature>
<dbReference type="RefSeq" id="XP_041154788.1">
    <property type="nucleotide sequence ID" value="XM_041312118.1"/>
</dbReference>